<name>A0A0F9CFU6_9ZZZZ</name>
<proteinExistence type="predicted"/>
<gene>
    <name evidence="1" type="ORF">LCGC14_2406620</name>
</gene>
<protein>
    <submittedName>
        <fullName evidence="1">Uncharacterized protein</fullName>
    </submittedName>
</protein>
<organism evidence="1">
    <name type="scientific">marine sediment metagenome</name>
    <dbReference type="NCBI Taxonomy" id="412755"/>
    <lineage>
        <taxon>unclassified sequences</taxon>
        <taxon>metagenomes</taxon>
        <taxon>ecological metagenomes</taxon>
    </lineage>
</organism>
<sequence length="178" mass="19952">AKALIDGVIKPLNDALVDVRKQLKTQVQPTGQPAYSQQEERAIQSEVNNFFDNDRLKEYQEYYGTVKPGEDPRTVLTGAQFKHRGDVCREGNFIKLGAAESGEQLTVSDVLQRAHSQITEPMREVMIREKITSKIKKRAKGLSVKAGIKTVPKALSSKDAEKQLEIKTKTRLAKLFGR</sequence>
<evidence type="ECO:0000313" key="1">
    <source>
        <dbReference type="EMBL" id="KKL25307.1"/>
    </source>
</evidence>
<comment type="caution">
    <text evidence="1">The sequence shown here is derived from an EMBL/GenBank/DDBJ whole genome shotgun (WGS) entry which is preliminary data.</text>
</comment>
<feature type="non-terminal residue" evidence="1">
    <location>
        <position position="1"/>
    </location>
</feature>
<reference evidence="1" key="1">
    <citation type="journal article" date="2015" name="Nature">
        <title>Complex archaea that bridge the gap between prokaryotes and eukaryotes.</title>
        <authorList>
            <person name="Spang A."/>
            <person name="Saw J.H."/>
            <person name="Jorgensen S.L."/>
            <person name="Zaremba-Niedzwiedzka K."/>
            <person name="Martijn J."/>
            <person name="Lind A.E."/>
            <person name="van Eijk R."/>
            <person name="Schleper C."/>
            <person name="Guy L."/>
            <person name="Ettema T.J."/>
        </authorList>
    </citation>
    <scope>NUCLEOTIDE SEQUENCE</scope>
</reference>
<accession>A0A0F9CFU6</accession>
<dbReference type="AlphaFoldDB" id="A0A0F9CFU6"/>
<dbReference type="EMBL" id="LAZR01036264">
    <property type="protein sequence ID" value="KKL25307.1"/>
    <property type="molecule type" value="Genomic_DNA"/>
</dbReference>